<accession>A0A1L7CVD9</accession>
<evidence type="ECO:0000313" key="1">
    <source>
        <dbReference type="EMBL" id="APT89836.1"/>
    </source>
</evidence>
<evidence type="ECO:0008006" key="3">
    <source>
        <dbReference type="Google" id="ProtNLM"/>
    </source>
</evidence>
<dbReference type="AlphaFoldDB" id="A0A1L7CVD9"/>
<dbReference type="OrthoDB" id="4426448at2"/>
<dbReference type="KEGG" id="csph:CSPHI_00580"/>
<dbReference type="Proteomes" id="UP000185469">
    <property type="component" value="Chromosome"/>
</dbReference>
<dbReference type="STRING" id="1437874.CSPHI_00580"/>
<name>A0A1L7CVD9_9CORY</name>
<reference evidence="1 2" key="1">
    <citation type="submission" date="2014-08" db="EMBL/GenBank/DDBJ databases">
        <title>Complete genome sequence of Corynebacterium sphenisci CECT 5990(T) (=DSM 44792(T)), isolated from healthy wild penguins.</title>
        <authorList>
            <person name="Ruckert C."/>
            <person name="Albersmeier A."/>
            <person name="Winkler A."/>
            <person name="Kalinowski J."/>
        </authorList>
    </citation>
    <scope>NUCLEOTIDE SEQUENCE [LARGE SCALE GENOMIC DNA]</scope>
    <source>
        <strain evidence="1 2">DSM 44792</strain>
    </source>
</reference>
<dbReference type="EMBL" id="CP009248">
    <property type="protein sequence ID" value="APT89836.1"/>
    <property type="molecule type" value="Genomic_DNA"/>
</dbReference>
<organism evidence="1 2">
    <name type="scientific">Corynebacterium sphenisci DSM 44792</name>
    <dbReference type="NCBI Taxonomy" id="1437874"/>
    <lineage>
        <taxon>Bacteria</taxon>
        <taxon>Bacillati</taxon>
        <taxon>Actinomycetota</taxon>
        <taxon>Actinomycetes</taxon>
        <taxon>Mycobacteriales</taxon>
        <taxon>Corynebacteriaceae</taxon>
        <taxon>Corynebacterium</taxon>
    </lineage>
</organism>
<sequence>MNLAETEYWIDSLLPGEMTVWELQAALPGTGRHAGPAHGEPFTVGVAEGVCATLDLSRFDSGLRTPDGAEVRVELVTAAAADLPAADFLATAATIVSESAGTIPPTPGTLLPEAMTWTLADLADGGQEVPAGLTVAHGMLIEPRVWSRGTPTVTEAPGRVHVHDADPGPHPEAGPAPAGRITTIAQLIAISEGELALARAEGPAALLAALAAAGADPGDWRRAPVAPAPGR</sequence>
<evidence type="ECO:0000313" key="2">
    <source>
        <dbReference type="Proteomes" id="UP000185469"/>
    </source>
</evidence>
<protein>
    <recommendedName>
        <fullName evidence="3">Suppressor of fused-like domain-containing protein</fullName>
    </recommendedName>
</protein>
<dbReference type="RefSeq" id="WP_075691028.1">
    <property type="nucleotide sequence ID" value="NZ_CP009248.1"/>
</dbReference>
<gene>
    <name evidence="1" type="ORF">CSPHI_00580</name>
</gene>
<keyword evidence="2" id="KW-1185">Reference proteome</keyword>
<proteinExistence type="predicted"/>